<organism evidence="1 2">
    <name type="scientific">Rhizobium mongolense</name>
    <dbReference type="NCBI Taxonomy" id="57676"/>
    <lineage>
        <taxon>Bacteria</taxon>
        <taxon>Pseudomonadati</taxon>
        <taxon>Pseudomonadota</taxon>
        <taxon>Alphaproteobacteria</taxon>
        <taxon>Hyphomicrobiales</taxon>
        <taxon>Rhizobiaceae</taxon>
        <taxon>Rhizobium/Agrobacterium group</taxon>
        <taxon>Rhizobium</taxon>
    </lineage>
</organism>
<gene>
    <name evidence="1" type="ORF">GGD56_004982</name>
</gene>
<evidence type="ECO:0000313" key="2">
    <source>
        <dbReference type="Proteomes" id="UP000551353"/>
    </source>
</evidence>
<dbReference type="EMBL" id="JACIFX010000007">
    <property type="protein sequence ID" value="MBB4231110.1"/>
    <property type="molecule type" value="Genomic_DNA"/>
</dbReference>
<evidence type="ECO:0000313" key="1">
    <source>
        <dbReference type="EMBL" id="MBB4231110.1"/>
    </source>
</evidence>
<name>A0ABR6ITU7_9HYPH</name>
<sequence length="79" mass="9569">MINDRNGEVVKTSSRSLQRHYPQFMETLKFPIISRREFERLKSCDSATLTDLERVARFIYLQKRSRAEFRRRYDRPGTL</sequence>
<protein>
    <submittedName>
        <fullName evidence="1">Uncharacterized protein</fullName>
    </submittedName>
</protein>
<dbReference type="RefSeq" id="WP_028739712.1">
    <property type="nucleotide sequence ID" value="NZ_JACIFX010000007.1"/>
</dbReference>
<proteinExistence type="predicted"/>
<dbReference type="Proteomes" id="UP000551353">
    <property type="component" value="Unassembled WGS sequence"/>
</dbReference>
<comment type="caution">
    <text evidence="1">The sequence shown here is derived from an EMBL/GenBank/DDBJ whole genome shotgun (WGS) entry which is preliminary data.</text>
</comment>
<reference evidence="1 2" key="1">
    <citation type="submission" date="2020-08" db="EMBL/GenBank/DDBJ databases">
        <title>Genomic Encyclopedia of Type Strains, Phase IV (KMG-V): Genome sequencing to study the core and pangenomes of soil and plant-associated prokaryotes.</title>
        <authorList>
            <person name="Whitman W."/>
        </authorList>
    </citation>
    <scope>NUCLEOTIDE SEQUENCE [LARGE SCALE GENOMIC DNA]</scope>
    <source>
        <strain evidence="1 2">SEMIA 4087</strain>
    </source>
</reference>
<accession>A0ABR6ITU7</accession>
<keyword evidence="2" id="KW-1185">Reference proteome</keyword>